<dbReference type="RefSeq" id="WP_212226186.1">
    <property type="nucleotide sequence ID" value="NZ_JAGUCN010000004.1"/>
</dbReference>
<dbReference type="InterPro" id="IPR018062">
    <property type="entry name" value="HTH_AraC-typ_CS"/>
</dbReference>
<sequence>MIKKEGFDGERTFVIPDHIIELIKEEPHNGQLYITDIGFYPKASNHYRCRQQGCSQYILIYCTEGGGWVSVDGIKVTLTANQYYIIPPRKAHSYAANNDNPWTIYWIHYNGRIAHHFSNNSRSAQNILPSSYDRIKDRLRLFSEIFANIEMGFSPDNINYANICLWYLLGSFRYLSQFRQISNEESTNMIDRSIIYMRQHLGDKLTLDKLAKNVGLSASHYSYAFKKNTGKPPLDYFIHLRIQQACHLLDHSDLQIKEIALKVGYEDAFYFSRIFKKVMNMSPKAYKTELKG</sequence>
<evidence type="ECO:0000256" key="2">
    <source>
        <dbReference type="ARBA" id="ARBA00023125"/>
    </source>
</evidence>
<dbReference type="InterPro" id="IPR009057">
    <property type="entry name" value="Homeodomain-like_sf"/>
</dbReference>
<keyword evidence="6" id="KW-1185">Reference proteome</keyword>
<dbReference type="EMBL" id="JAGUCN010000004">
    <property type="protein sequence ID" value="MBS2210697.1"/>
    <property type="molecule type" value="Genomic_DNA"/>
</dbReference>
<dbReference type="PANTHER" id="PTHR43280">
    <property type="entry name" value="ARAC-FAMILY TRANSCRIPTIONAL REGULATOR"/>
    <property type="match status" value="1"/>
</dbReference>
<evidence type="ECO:0000259" key="4">
    <source>
        <dbReference type="PROSITE" id="PS01124"/>
    </source>
</evidence>
<dbReference type="InterPro" id="IPR018060">
    <property type="entry name" value="HTH_AraC"/>
</dbReference>
<dbReference type="InterPro" id="IPR003313">
    <property type="entry name" value="AraC-bd"/>
</dbReference>
<dbReference type="Gene3D" id="1.10.10.60">
    <property type="entry name" value="Homeodomain-like"/>
    <property type="match status" value="2"/>
</dbReference>
<dbReference type="Gene3D" id="2.60.120.280">
    <property type="entry name" value="Regulatory protein AraC"/>
    <property type="match status" value="1"/>
</dbReference>
<dbReference type="PRINTS" id="PR00032">
    <property type="entry name" value="HTHARAC"/>
</dbReference>
<proteinExistence type="predicted"/>
<dbReference type="InterPro" id="IPR020449">
    <property type="entry name" value="Tscrpt_reg_AraC-type_HTH"/>
</dbReference>
<dbReference type="SUPFAM" id="SSF51215">
    <property type="entry name" value="Regulatory protein AraC"/>
    <property type="match status" value="1"/>
</dbReference>
<evidence type="ECO:0000313" key="5">
    <source>
        <dbReference type="EMBL" id="MBS2210697.1"/>
    </source>
</evidence>
<dbReference type="Proteomes" id="UP000721861">
    <property type="component" value="Unassembled WGS sequence"/>
</dbReference>
<dbReference type="SMART" id="SM00342">
    <property type="entry name" value="HTH_ARAC"/>
    <property type="match status" value="1"/>
</dbReference>
<reference evidence="5 6" key="1">
    <citation type="journal article" date="2014" name="Int. J. Syst. Evol. Microbiol.">
        <title>Carboxylicivirga gen. nov. in the family Marinilabiliaceae with two novel species, Carboxylicivirga mesophila sp. nov. and Carboxylicivirga taeanensis sp. nov., and reclassification of Cytophaga fermentans as Saccharicrinis fermentans gen. nov., comb. nov.</title>
        <authorList>
            <person name="Yang S.H."/>
            <person name="Seo H.S."/>
            <person name="Woo J.H."/>
            <person name="Oh H.M."/>
            <person name="Jang H."/>
            <person name="Lee J.H."/>
            <person name="Kim S.J."/>
            <person name="Kwon K.K."/>
        </authorList>
    </citation>
    <scope>NUCLEOTIDE SEQUENCE [LARGE SCALE GENOMIC DNA]</scope>
    <source>
        <strain evidence="5 6">JCM 18290</strain>
    </source>
</reference>
<dbReference type="PANTHER" id="PTHR43280:SF30">
    <property type="entry name" value="MMSAB OPERON REGULATORY PROTEIN"/>
    <property type="match status" value="1"/>
</dbReference>
<evidence type="ECO:0000313" key="6">
    <source>
        <dbReference type="Proteomes" id="UP000721861"/>
    </source>
</evidence>
<name>A0ABS5K6Z6_9BACT</name>
<dbReference type="Pfam" id="PF12833">
    <property type="entry name" value="HTH_18"/>
    <property type="match status" value="1"/>
</dbReference>
<keyword evidence="3" id="KW-0804">Transcription</keyword>
<organism evidence="5 6">
    <name type="scientific">Carboxylicivirga mesophila</name>
    <dbReference type="NCBI Taxonomy" id="1166478"/>
    <lineage>
        <taxon>Bacteria</taxon>
        <taxon>Pseudomonadati</taxon>
        <taxon>Bacteroidota</taxon>
        <taxon>Bacteroidia</taxon>
        <taxon>Marinilabiliales</taxon>
        <taxon>Marinilabiliaceae</taxon>
        <taxon>Carboxylicivirga</taxon>
    </lineage>
</organism>
<keyword evidence="2" id="KW-0238">DNA-binding</keyword>
<gene>
    <name evidence="5" type="ORF">KEM09_04750</name>
</gene>
<comment type="caution">
    <text evidence="5">The sequence shown here is derived from an EMBL/GenBank/DDBJ whole genome shotgun (WGS) entry which is preliminary data.</text>
</comment>
<accession>A0ABS5K6Z6</accession>
<evidence type="ECO:0000256" key="3">
    <source>
        <dbReference type="ARBA" id="ARBA00023163"/>
    </source>
</evidence>
<dbReference type="InterPro" id="IPR037923">
    <property type="entry name" value="HTH-like"/>
</dbReference>
<keyword evidence="1" id="KW-0805">Transcription regulation</keyword>
<dbReference type="PROSITE" id="PS01124">
    <property type="entry name" value="HTH_ARAC_FAMILY_2"/>
    <property type="match status" value="1"/>
</dbReference>
<dbReference type="SUPFAM" id="SSF46689">
    <property type="entry name" value="Homeodomain-like"/>
    <property type="match status" value="2"/>
</dbReference>
<dbReference type="Pfam" id="PF02311">
    <property type="entry name" value="AraC_binding"/>
    <property type="match status" value="1"/>
</dbReference>
<dbReference type="CDD" id="cd06986">
    <property type="entry name" value="cupin_MmsR-like_N"/>
    <property type="match status" value="1"/>
</dbReference>
<dbReference type="PROSITE" id="PS00041">
    <property type="entry name" value="HTH_ARAC_FAMILY_1"/>
    <property type="match status" value="1"/>
</dbReference>
<evidence type="ECO:0000256" key="1">
    <source>
        <dbReference type="ARBA" id="ARBA00023015"/>
    </source>
</evidence>
<protein>
    <submittedName>
        <fullName evidence="5">AraC family transcriptional regulator</fullName>
    </submittedName>
</protein>
<feature type="domain" description="HTH araC/xylS-type" evidence="4">
    <location>
        <begin position="191"/>
        <end position="289"/>
    </location>
</feature>